<feature type="compositionally biased region" description="Basic and acidic residues" evidence="7">
    <location>
        <begin position="283"/>
        <end position="294"/>
    </location>
</feature>
<feature type="region of interest" description="Disordered" evidence="7">
    <location>
        <begin position="346"/>
        <end position="365"/>
    </location>
</feature>
<dbReference type="Pfam" id="PF08766">
    <property type="entry name" value="DEK_C"/>
    <property type="match status" value="1"/>
</dbReference>
<dbReference type="SUPFAM" id="SSF109715">
    <property type="entry name" value="DEK C-terminal domain"/>
    <property type="match status" value="1"/>
</dbReference>
<evidence type="ECO:0000256" key="2">
    <source>
        <dbReference type="ARBA" id="ARBA00022853"/>
    </source>
</evidence>
<evidence type="ECO:0000256" key="6">
    <source>
        <dbReference type="ARBA" id="ARBA00023242"/>
    </source>
</evidence>
<feature type="region of interest" description="Disordered" evidence="7">
    <location>
        <begin position="91"/>
        <end position="311"/>
    </location>
</feature>
<dbReference type="GO" id="GO:0042393">
    <property type="term" value="F:histone binding"/>
    <property type="evidence" value="ECO:0007669"/>
    <property type="project" value="TreeGrafter"/>
</dbReference>
<keyword evidence="10" id="KW-1185">Reference proteome</keyword>
<dbReference type="GO" id="GO:0008483">
    <property type="term" value="F:transaminase activity"/>
    <property type="evidence" value="ECO:0007669"/>
    <property type="project" value="InterPro"/>
</dbReference>
<dbReference type="FunFam" id="1.10.10.60:FF:000220">
    <property type="entry name" value="DEK domain-containing chromatin associated protein"/>
    <property type="match status" value="1"/>
</dbReference>
<proteinExistence type="predicted"/>
<sequence>MTPQRATASSAVSIEQALHLKKNICQFSGFIWTESEEKQRTKVKEKLDKCLKDKLLDFCDILDIPVSRAKAKKEEISAKLLEFLESPHVTRDTVLAEEQKGIKRKRTSEGTSGDAESDRESKKWKKSNVSSANKKGHKNPTKITEENEEESGSASSASEDEGGAGGSDHEGNETEDEGDEREHVHKKVSTQRQKGKGPKSKVNVKPTVKKGYANSAKNLRSSSAKSPSKDKRMESGESSKSSSMQQRKRGSKASTNQETEPTNKGSDKVSKRTSSSRASSRAGKNDSGLHDASKLKGGNGKSKKDGSLTETKDKKRGLDWAVLMLDLEFLVVDKTGWNAETVTSSVVSAGGKGSSSRKPEPTREEMSSAVTDILKEVDFNTATLADVVRQLETQFGVDLMHRRAEIKNIIEEVVLNMTDDEEDRSFELKSIGAATARSREADSDQVRYWFNGLGRGVPSHGVPKAATLETLTSPFNDFETVKSLFEAHKDEIAAVILEPVVGNAGFIRPKAEFLTALRRITKENGALLIFDEVMTGFRLSYGTLRCLQEPGCYDYLDKITGDLINGI</sequence>
<feature type="domain" description="DEK-C" evidence="8">
    <location>
        <begin position="360"/>
        <end position="415"/>
    </location>
</feature>
<evidence type="ECO:0000256" key="4">
    <source>
        <dbReference type="ARBA" id="ARBA00023125"/>
    </source>
</evidence>
<dbReference type="InterPro" id="IPR015421">
    <property type="entry name" value="PyrdxlP-dep_Trfase_major"/>
</dbReference>
<dbReference type="PANTHER" id="PTHR13468">
    <property type="entry name" value="DEK PROTEIN"/>
    <property type="match status" value="1"/>
</dbReference>
<feature type="compositionally biased region" description="Polar residues" evidence="7">
    <location>
        <begin position="215"/>
        <end position="226"/>
    </location>
</feature>
<dbReference type="GO" id="GO:0006325">
    <property type="term" value="P:chromatin organization"/>
    <property type="evidence" value="ECO:0007669"/>
    <property type="project" value="UniProtKB-KW"/>
</dbReference>
<dbReference type="GO" id="GO:0030170">
    <property type="term" value="F:pyridoxal phosphate binding"/>
    <property type="evidence" value="ECO:0007669"/>
    <property type="project" value="InterPro"/>
</dbReference>
<dbReference type="OrthoDB" id="370884at2759"/>
<feature type="compositionally biased region" description="Basic and acidic residues" evidence="7">
    <location>
        <begin position="302"/>
        <end position="311"/>
    </location>
</feature>
<dbReference type="InterPro" id="IPR044198">
    <property type="entry name" value="DEK"/>
</dbReference>
<dbReference type="AlphaFoldDB" id="A0A843UFC2"/>
<keyword evidence="6" id="KW-0539">Nucleus</keyword>
<dbReference type="Proteomes" id="UP000652761">
    <property type="component" value="Unassembled WGS sequence"/>
</dbReference>
<feature type="compositionally biased region" description="Basic and acidic residues" evidence="7">
    <location>
        <begin position="227"/>
        <end position="237"/>
    </location>
</feature>
<keyword evidence="5" id="KW-0804">Transcription</keyword>
<evidence type="ECO:0000256" key="3">
    <source>
        <dbReference type="ARBA" id="ARBA00023015"/>
    </source>
</evidence>
<dbReference type="InterPro" id="IPR005814">
    <property type="entry name" value="Aminotrans_3"/>
</dbReference>
<dbReference type="PROSITE" id="PS51998">
    <property type="entry name" value="DEK_C"/>
    <property type="match status" value="1"/>
</dbReference>
<evidence type="ECO:0000256" key="1">
    <source>
        <dbReference type="ARBA" id="ARBA00004604"/>
    </source>
</evidence>
<evidence type="ECO:0000256" key="5">
    <source>
        <dbReference type="ARBA" id="ARBA00023163"/>
    </source>
</evidence>
<reference evidence="9" key="1">
    <citation type="submission" date="2017-07" db="EMBL/GenBank/DDBJ databases">
        <title>Taro Niue Genome Assembly and Annotation.</title>
        <authorList>
            <person name="Atibalentja N."/>
            <person name="Keating K."/>
            <person name="Fields C.J."/>
        </authorList>
    </citation>
    <scope>NUCLEOTIDE SEQUENCE</scope>
    <source>
        <strain evidence="9">Niue_2</strain>
        <tissue evidence="9">Leaf</tissue>
    </source>
</reference>
<dbReference type="GO" id="GO:0005730">
    <property type="term" value="C:nucleolus"/>
    <property type="evidence" value="ECO:0007669"/>
    <property type="project" value="UniProtKB-SubCell"/>
</dbReference>
<comment type="caution">
    <text evidence="9">The sequence shown here is derived from an EMBL/GenBank/DDBJ whole genome shotgun (WGS) entry which is preliminary data.</text>
</comment>
<feature type="compositionally biased region" description="Basic residues" evidence="7">
    <location>
        <begin position="184"/>
        <end position="199"/>
    </location>
</feature>
<evidence type="ECO:0000313" key="9">
    <source>
        <dbReference type="EMBL" id="MQL80654.1"/>
    </source>
</evidence>
<keyword evidence="2" id="KW-0156">Chromatin regulator</keyword>
<dbReference type="SUPFAM" id="SSF53383">
    <property type="entry name" value="PLP-dependent transferases"/>
    <property type="match status" value="1"/>
</dbReference>
<dbReference type="InterPro" id="IPR014876">
    <property type="entry name" value="DEK_C"/>
</dbReference>
<keyword evidence="3" id="KW-0805">Transcription regulation</keyword>
<dbReference type="Pfam" id="PF00202">
    <property type="entry name" value="Aminotran_3"/>
    <property type="match status" value="1"/>
</dbReference>
<dbReference type="GO" id="GO:2000779">
    <property type="term" value="P:regulation of double-strand break repair"/>
    <property type="evidence" value="ECO:0007669"/>
    <property type="project" value="TreeGrafter"/>
</dbReference>
<protein>
    <recommendedName>
        <fullName evidence="8">DEK-C domain-containing protein</fullName>
    </recommendedName>
</protein>
<feature type="compositionally biased region" description="Polar residues" evidence="7">
    <location>
        <begin position="253"/>
        <end position="264"/>
    </location>
</feature>
<name>A0A843UFC2_COLES</name>
<feature type="non-terminal residue" evidence="9">
    <location>
        <position position="1"/>
    </location>
</feature>
<evidence type="ECO:0000313" key="10">
    <source>
        <dbReference type="Proteomes" id="UP000652761"/>
    </source>
</evidence>
<keyword evidence="4" id="KW-0238">DNA-binding</keyword>
<evidence type="ECO:0000259" key="8">
    <source>
        <dbReference type="PROSITE" id="PS51998"/>
    </source>
</evidence>
<dbReference type="Gene3D" id="1.10.10.60">
    <property type="entry name" value="Homeodomain-like"/>
    <property type="match status" value="1"/>
</dbReference>
<organism evidence="9 10">
    <name type="scientific">Colocasia esculenta</name>
    <name type="common">Wild taro</name>
    <name type="synonym">Arum esculentum</name>
    <dbReference type="NCBI Taxonomy" id="4460"/>
    <lineage>
        <taxon>Eukaryota</taxon>
        <taxon>Viridiplantae</taxon>
        <taxon>Streptophyta</taxon>
        <taxon>Embryophyta</taxon>
        <taxon>Tracheophyta</taxon>
        <taxon>Spermatophyta</taxon>
        <taxon>Magnoliopsida</taxon>
        <taxon>Liliopsida</taxon>
        <taxon>Araceae</taxon>
        <taxon>Aroideae</taxon>
        <taxon>Colocasieae</taxon>
        <taxon>Colocasia</taxon>
    </lineage>
</organism>
<comment type="subcellular location">
    <subcellularLocation>
        <location evidence="1">Nucleus</location>
        <location evidence="1">Nucleolus</location>
    </subcellularLocation>
</comment>
<accession>A0A843UFC2</accession>
<dbReference type="EMBL" id="NMUH01000519">
    <property type="protein sequence ID" value="MQL80654.1"/>
    <property type="molecule type" value="Genomic_DNA"/>
</dbReference>
<dbReference type="GO" id="GO:0003677">
    <property type="term" value="F:DNA binding"/>
    <property type="evidence" value="ECO:0007669"/>
    <property type="project" value="UniProtKB-KW"/>
</dbReference>
<dbReference type="PANTHER" id="PTHR13468:SF1">
    <property type="entry name" value="PROTEIN DEK"/>
    <property type="match status" value="1"/>
</dbReference>
<gene>
    <name evidence="9" type="ORF">Taro_013092</name>
</gene>
<dbReference type="InterPro" id="IPR015424">
    <property type="entry name" value="PyrdxlP-dep_Trfase"/>
</dbReference>
<dbReference type="Gene3D" id="3.40.640.10">
    <property type="entry name" value="Type I PLP-dependent aspartate aminotransferase-like (Major domain)"/>
    <property type="match status" value="1"/>
</dbReference>
<evidence type="ECO:0000256" key="7">
    <source>
        <dbReference type="SAM" id="MobiDB-lite"/>
    </source>
</evidence>